<reference evidence="5" key="1">
    <citation type="journal article" date="2021" name="Cell">
        <title>Tracing the genetic footprints of vertebrate landing in non-teleost ray-finned fishes.</title>
        <authorList>
            <person name="Bi X."/>
            <person name="Wang K."/>
            <person name="Yang L."/>
            <person name="Pan H."/>
            <person name="Jiang H."/>
            <person name="Wei Q."/>
            <person name="Fang M."/>
            <person name="Yu H."/>
            <person name="Zhu C."/>
            <person name="Cai Y."/>
            <person name="He Y."/>
            <person name="Gan X."/>
            <person name="Zeng H."/>
            <person name="Yu D."/>
            <person name="Zhu Y."/>
            <person name="Jiang H."/>
            <person name="Qiu Q."/>
            <person name="Yang H."/>
            <person name="Zhang Y.E."/>
            <person name="Wang W."/>
            <person name="Zhu M."/>
            <person name="He S."/>
            <person name="Zhang G."/>
        </authorList>
    </citation>
    <scope>NUCLEOTIDE SEQUENCE</scope>
    <source>
        <strain evidence="5">Allg_001</strain>
    </source>
</reference>
<feature type="region of interest" description="Disordered" evidence="3">
    <location>
        <begin position="263"/>
        <end position="304"/>
    </location>
</feature>
<dbReference type="GO" id="GO:0030121">
    <property type="term" value="C:AP-1 adaptor complex"/>
    <property type="evidence" value="ECO:0007669"/>
    <property type="project" value="TreeGrafter"/>
</dbReference>
<evidence type="ECO:0000313" key="5">
    <source>
        <dbReference type="EMBL" id="MBN3320165.1"/>
    </source>
</evidence>
<evidence type="ECO:0000313" key="6">
    <source>
        <dbReference type="Proteomes" id="UP000736164"/>
    </source>
</evidence>
<feature type="non-terminal residue" evidence="5">
    <location>
        <position position="1"/>
    </location>
</feature>
<proteinExistence type="predicted"/>
<dbReference type="Pfam" id="PF15045">
    <property type="entry name" value="Clathrin_bdg"/>
    <property type="match status" value="1"/>
</dbReference>
<evidence type="ECO:0000256" key="3">
    <source>
        <dbReference type="SAM" id="MobiDB-lite"/>
    </source>
</evidence>
<dbReference type="InterPro" id="IPR001079">
    <property type="entry name" value="Galectin_CRD"/>
</dbReference>
<dbReference type="SMART" id="SM00276">
    <property type="entry name" value="GLECT"/>
    <property type="match status" value="1"/>
</dbReference>
<evidence type="ECO:0000256" key="1">
    <source>
        <dbReference type="ARBA" id="ARBA00003397"/>
    </source>
</evidence>
<evidence type="ECO:0000259" key="4">
    <source>
        <dbReference type="PROSITE" id="PS51304"/>
    </source>
</evidence>
<feature type="region of interest" description="Disordered" evidence="3">
    <location>
        <begin position="476"/>
        <end position="512"/>
    </location>
</feature>
<comment type="caution">
    <text evidence="5">The sequence shown here is derived from an EMBL/GenBank/DDBJ whole genome shotgun (WGS) entry which is preliminary data.</text>
</comment>
<keyword evidence="6" id="KW-1185">Reference proteome</keyword>
<dbReference type="PANTHER" id="PTHR16156:SF10">
    <property type="entry name" value="AFTIPHILIN-RELATED"/>
    <property type="match status" value="1"/>
</dbReference>
<feature type="non-terminal residue" evidence="5">
    <location>
        <position position="1168"/>
    </location>
</feature>
<dbReference type="SUPFAM" id="SSF49899">
    <property type="entry name" value="Concanavalin A-like lectins/glucanases"/>
    <property type="match status" value="1"/>
</dbReference>
<dbReference type="CDD" id="cd00070">
    <property type="entry name" value="GLECT"/>
    <property type="match status" value="1"/>
</dbReference>
<dbReference type="PANTHER" id="PTHR16156">
    <property type="entry name" value="AFTIPHILIN A-RELATED"/>
    <property type="match status" value="1"/>
</dbReference>
<dbReference type="Gene3D" id="2.60.120.200">
    <property type="match status" value="1"/>
</dbReference>
<dbReference type="SMART" id="SM00908">
    <property type="entry name" value="Gal-bind_lectin"/>
    <property type="match status" value="1"/>
</dbReference>
<dbReference type="GO" id="GO:0030246">
    <property type="term" value="F:carbohydrate binding"/>
    <property type="evidence" value="ECO:0007669"/>
    <property type="project" value="UniProtKB-KW"/>
</dbReference>
<dbReference type="InterPro" id="IPR013320">
    <property type="entry name" value="ConA-like_dom_sf"/>
</dbReference>
<evidence type="ECO:0000256" key="2">
    <source>
        <dbReference type="ARBA" id="ARBA00022734"/>
    </source>
</evidence>
<feature type="compositionally biased region" description="Polar residues" evidence="3">
    <location>
        <begin position="611"/>
        <end position="620"/>
    </location>
</feature>
<keyword evidence="2" id="KW-0430">Lectin</keyword>
<feature type="region of interest" description="Disordered" evidence="3">
    <location>
        <begin position="597"/>
        <end position="643"/>
    </location>
</feature>
<organism evidence="5 6">
    <name type="scientific">Atractosteus spatula</name>
    <name type="common">Alligator gar</name>
    <name type="synonym">Lepisosteus spatula</name>
    <dbReference type="NCBI Taxonomy" id="7917"/>
    <lineage>
        <taxon>Eukaryota</taxon>
        <taxon>Metazoa</taxon>
        <taxon>Chordata</taxon>
        <taxon>Craniata</taxon>
        <taxon>Vertebrata</taxon>
        <taxon>Euteleostomi</taxon>
        <taxon>Actinopterygii</taxon>
        <taxon>Neopterygii</taxon>
        <taxon>Holostei</taxon>
        <taxon>Semionotiformes</taxon>
        <taxon>Lepisosteidae</taxon>
        <taxon>Atractosteus</taxon>
    </lineage>
</organism>
<dbReference type="AlphaFoldDB" id="A0A8J7NUY9"/>
<feature type="region of interest" description="Disordered" evidence="3">
    <location>
        <begin position="806"/>
        <end position="854"/>
    </location>
</feature>
<feature type="region of interest" description="Disordered" evidence="3">
    <location>
        <begin position="524"/>
        <end position="560"/>
    </location>
</feature>
<dbReference type="Pfam" id="PF00337">
    <property type="entry name" value="Gal-bind_lectin"/>
    <property type="match status" value="1"/>
</dbReference>
<dbReference type="InterPro" id="IPR046359">
    <property type="entry name" value="Aftin-like"/>
</dbReference>
<dbReference type="InterPro" id="IPR029205">
    <property type="entry name" value="Clathrin-bd"/>
</dbReference>
<feature type="compositionally biased region" description="Basic and acidic residues" evidence="3">
    <location>
        <begin position="490"/>
        <end position="499"/>
    </location>
</feature>
<feature type="region of interest" description="Disordered" evidence="3">
    <location>
        <begin position="742"/>
        <end position="774"/>
    </location>
</feature>
<sequence length="1168" mass="125969">MKGSRRSVFVTASVSESAGSHWPQDKITSRREWASLRGGAQCGFCWRHGNPRLETPGDLNVHEDMKKLKYFTVFMPGHLNNANLDKKSHFKHEEEDAESSQEIILKATQGNTVPFSGRIKGGMRPGKKIIVMGIVDPEPESFDISLTCGGTEDDPPADVALELSARFAERQFLRKACVSGEWGEEETPIPYFPFIQDQPFRIEIHCEHQRFRIFVDGHQLFDFYHRIVTLPAIDTIRISGSLQITKLGPEHEFPLALGINETHERSEGGLSGKTKQPGMSSTESHPANPTSTPPTPAGSDDSEGNPGFFALPLLLHAGSVFVASRDSGTMEPEVIRMYSSSPPPLDDGAEEDDDEFGEFGGFSGVSSSVSLTDFDSPSASRADVVPPNHFLPEKDFSNHVDGFADFSPGPFEIGTSNDISTSTKPVINEDTVYKEEMKRLADQNNTDVFLNCSTAEVSSRTDIKHQTHQALDCNGGMTTEILTNGTQSTEAREPHREGSSQEESLTGQDSSVAHSVNDLHLPALAGVSSDSDGVGETEAHPSKSLADDTESLSNGEKGSEIVEDTEQAVYGREHQGAECEAVHQPVGVLYSTDQADTQNRGQETGAEESNFCGSSNNLSSGRVDGGSGQTATMQEAEDEEWEGESAVRSTSASISEEFASFCQAASPDGLEDFGEFSMTNSAPSLPFSEGITAAQNLETTDLAEQAKEPEDEDFGDFGGTVSFDSQDFADFSQPVVDHDSLGLPGQFENQGDSADVNKDPCEESKDEGDFGDFGEAYKPKDGEEEFADFAGSDGFADFSSARGSQDVGWNAFGEQDQSGGDSWAAFGQDQPSDLVEGETSSSTMAVTSSGSPLTCRKDQSSFAFQGADSTPSPDTQQEAQKTSLVSRLERLFQASFHSAPVPEADEDIPSLKTLLELGEQPSEPDKTLTPHGELLYVWRELQDVHDAYGLRYQWGGSHSNKKLLCSLGIDTRNILFTGQKKQPVIVPMYAASLGMLEPTKEPVKPISAAEKIASIAQAPPVSPEMSADQTQETLPPVQFDWSSSGLTNPLDASGGSTLLNLDFFGPVDDSSSSSTTTIPGVDPELYELTTAKLESSSTSSRVVDAFARLMSTVEKTSTSARKPKKDENLSEEAAKVIASLPDLSFMQAKVLMFPATLTPLSTQQEPAD</sequence>
<dbReference type="GO" id="GO:0032588">
    <property type="term" value="C:trans-Golgi network membrane"/>
    <property type="evidence" value="ECO:0007669"/>
    <property type="project" value="InterPro"/>
</dbReference>
<dbReference type="Proteomes" id="UP000736164">
    <property type="component" value="Unassembled WGS sequence"/>
</dbReference>
<accession>A0A8J7NUY9</accession>
<dbReference type="FunFam" id="2.60.120.200:FF:000046">
    <property type="entry name" value="Galectin"/>
    <property type="match status" value="1"/>
</dbReference>
<feature type="compositionally biased region" description="Polar residues" evidence="3">
    <location>
        <begin position="273"/>
        <end position="288"/>
    </location>
</feature>
<feature type="compositionally biased region" description="Polar residues" evidence="3">
    <location>
        <begin position="501"/>
        <end position="512"/>
    </location>
</feature>
<feature type="compositionally biased region" description="Low complexity" evidence="3">
    <location>
        <begin position="839"/>
        <end position="851"/>
    </location>
</feature>
<name>A0A8J7NUY9_ATRSP</name>
<dbReference type="PROSITE" id="PS51304">
    <property type="entry name" value="GALECTIN"/>
    <property type="match status" value="1"/>
</dbReference>
<feature type="domain" description="Galectin" evidence="4">
    <location>
        <begin position="115"/>
        <end position="250"/>
    </location>
</feature>
<comment type="function">
    <text evidence="1">Does not bind lactose, and may not bind carbohydrates.</text>
</comment>
<feature type="compositionally biased region" description="Polar residues" evidence="3">
    <location>
        <begin position="476"/>
        <end position="489"/>
    </location>
</feature>
<dbReference type="EMBL" id="JAAWVO010051054">
    <property type="protein sequence ID" value="MBN3320165.1"/>
    <property type="molecule type" value="Genomic_DNA"/>
</dbReference>
<dbReference type="GO" id="GO:0030276">
    <property type="term" value="F:clathrin binding"/>
    <property type="evidence" value="ECO:0007669"/>
    <property type="project" value="InterPro"/>
</dbReference>
<gene>
    <name evidence="5" type="primary">Aftph</name>
    <name evidence="5" type="ORF">GTO95_0016720</name>
</gene>
<protein>
    <submittedName>
        <fullName evidence="5">AFTIN protein</fullName>
    </submittedName>
</protein>